<dbReference type="PANTHER" id="PTHR15192:SF8">
    <property type="entry name" value="FAD_NAD(P)-BINDING DOMAIN-CONTAINING PROTEIN"/>
    <property type="match status" value="1"/>
</dbReference>
<sequence>MLSGKWPHYNGRCHPDTMLEARMNQRPQTESVLLQDLEHLAQGLEGRSRNPVAVLVDQLMHPGADQGLDCHPVLDWKSHHRPVDHVVIGKGPPGGAMDGNILTLSLSSWMELPGLRFDDWSREHRQSWSHERQEASSTDQQPPTSGPRRITVEQVANYYTDYVHKNR</sequence>
<evidence type="ECO:0000256" key="1">
    <source>
        <dbReference type="SAM" id="MobiDB-lite"/>
    </source>
</evidence>
<dbReference type="PANTHER" id="PTHR15192">
    <property type="entry name" value="PROTEIN CBG05349"/>
    <property type="match status" value="1"/>
</dbReference>
<feature type="region of interest" description="Disordered" evidence="1">
    <location>
        <begin position="128"/>
        <end position="149"/>
    </location>
</feature>
<gene>
    <name evidence="2" type="ORF">AAG570_007387</name>
</gene>
<dbReference type="Proteomes" id="UP001558652">
    <property type="component" value="Unassembled WGS sequence"/>
</dbReference>
<name>A0ABD0XVQ1_9HEMI</name>
<dbReference type="AlphaFoldDB" id="A0ABD0XVQ1"/>
<proteinExistence type="predicted"/>
<protein>
    <submittedName>
        <fullName evidence="2">Uncharacterized protein</fullName>
    </submittedName>
</protein>
<dbReference type="EMBL" id="JBFDAA010000020">
    <property type="protein sequence ID" value="KAL1115357.1"/>
    <property type="molecule type" value="Genomic_DNA"/>
</dbReference>
<organism evidence="2 3">
    <name type="scientific">Ranatra chinensis</name>
    <dbReference type="NCBI Taxonomy" id="642074"/>
    <lineage>
        <taxon>Eukaryota</taxon>
        <taxon>Metazoa</taxon>
        <taxon>Ecdysozoa</taxon>
        <taxon>Arthropoda</taxon>
        <taxon>Hexapoda</taxon>
        <taxon>Insecta</taxon>
        <taxon>Pterygota</taxon>
        <taxon>Neoptera</taxon>
        <taxon>Paraneoptera</taxon>
        <taxon>Hemiptera</taxon>
        <taxon>Heteroptera</taxon>
        <taxon>Panheteroptera</taxon>
        <taxon>Nepomorpha</taxon>
        <taxon>Nepidae</taxon>
        <taxon>Ranatrinae</taxon>
        <taxon>Ranatra</taxon>
    </lineage>
</organism>
<accession>A0ABD0XVQ1</accession>
<dbReference type="InterPro" id="IPR029731">
    <property type="entry name" value="OSGIN1/2"/>
</dbReference>
<reference evidence="2 3" key="1">
    <citation type="submission" date="2024-07" db="EMBL/GenBank/DDBJ databases">
        <title>Chromosome-level genome assembly of the water stick insect Ranatra chinensis (Heteroptera: Nepidae).</title>
        <authorList>
            <person name="Liu X."/>
        </authorList>
    </citation>
    <scope>NUCLEOTIDE SEQUENCE [LARGE SCALE GENOMIC DNA]</scope>
    <source>
        <strain evidence="2">Cailab_2021Rc</strain>
        <tissue evidence="2">Muscle</tissue>
    </source>
</reference>
<evidence type="ECO:0000313" key="2">
    <source>
        <dbReference type="EMBL" id="KAL1115357.1"/>
    </source>
</evidence>
<comment type="caution">
    <text evidence="2">The sequence shown here is derived from an EMBL/GenBank/DDBJ whole genome shotgun (WGS) entry which is preliminary data.</text>
</comment>
<keyword evidence="3" id="KW-1185">Reference proteome</keyword>
<evidence type="ECO:0000313" key="3">
    <source>
        <dbReference type="Proteomes" id="UP001558652"/>
    </source>
</evidence>